<evidence type="ECO:0000256" key="1">
    <source>
        <dbReference type="ARBA" id="ARBA00006247"/>
    </source>
</evidence>
<reference evidence="6 7" key="1">
    <citation type="journal article" date="2012" name="Science">
        <title>The Paleozoic origin of enzymatic lignin decomposition reconstructed from 31 fungal genomes.</title>
        <authorList>
            <person name="Floudas D."/>
            <person name="Binder M."/>
            <person name="Riley R."/>
            <person name="Barry K."/>
            <person name="Blanchette R.A."/>
            <person name="Henrissat B."/>
            <person name="Martinez A.T."/>
            <person name="Otillar R."/>
            <person name="Spatafora J.W."/>
            <person name="Yadav J.S."/>
            <person name="Aerts A."/>
            <person name="Benoit I."/>
            <person name="Boyd A."/>
            <person name="Carlson A."/>
            <person name="Copeland A."/>
            <person name="Coutinho P.M."/>
            <person name="de Vries R.P."/>
            <person name="Ferreira P."/>
            <person name="Findley K."/>
            <person name="Foster B."/>
            <person name="Gaskell J."/>
            <person name="Glotzer D."/>
            <person name="Gorecki P."/>
            <person name="Heitman J."/>
            <person name="Hesse C."/>
            <person name="Hori C."/>
            <person name="Igarashi K."/>
            <person name="Jurgens J.A."/>
            <person name="Kallen N."/>
            <person name="Kersten P."/>
            <person name="Kohler A."/>
            <person name="Kuees U."/>
            <person name="Kumar T.K.A."/>
            <person name="Kuo A."/>
            <person name="LaButti K."/>
            <person name="Larrondo L.F."/>
            <person name="Lindquist E."/>
            <person name="Ling A."/>
            <person name="Lombard V."/>
            <person name="Lucas S."/>
            <person name="Lundell T."/>
            <person name="Martin R."/>
            <person name="McLaughlin D.J."/>
            <person name="Morgenstern I."/>
            <person name="Morin E."/>
            <person name="Murat C."/>
            <person name="Nagy L.G."/>
            <person name="Nolan M."/>
            <person name="Ohm R.A."/>
            <person name="Patyshakuliyeva A."/>
            <person name="Rokas A."/>
            <person name="Ruiz-Duenas F.J."/>
            <person name="Sabat G."/>
            <person name="Salamov A."/>
            <person name="Samejima M."/>
            <person name="Schmutz J."/>
            <person name="Slot J.C."/>
            <person name="St John F."/>
            <person name="Stenlid J."/>
            <person name="Sun H."/>
            <person name="Sun S."/>
            <person name="Syed K."/>
            <person name="Tsang A."/>
            <person name="Wiebenga A."/>
            <person name="Young D."/>
            <person name="Pisabarro A."/>
            <person name="Eastwood D.C."/>
            <person name="Martin F."/>
            <person name="Cullen D."/>
            <person name="Grigoriev I.V."/>
            <person name="Hibbett D.S."/>
        </authorList>
    </citation>
    <scope>NUCLEOTIDE SEQUENCE [LARGE SCALE GENOMIC DNA]</scope>
    <source>
        <strain evidence="6 7">ATCC 11539</strain>
    </source>
</reference>
<dbReference type="SUPFAM" id="SSF53187">
    <property type="entry name" value="Zn-dependent exopeptidases"/>
    <property type="match status" value="1"/>
</dbReference>
<accession>S7RPM2</accession>
<dbReference type="GO" id="GO:0046872">
    <property type="term" value="F:metal ion binding"/>
    <property type="evidence" value="ECO:0007669"/>
    <property type="project" value="UniProtKB-KW"/>
</dbReference>
<proteinExistence type="inferred from homology"/>
<dbReference type="PANTHER" id="PTHR45962">
    <property type="entry name" value="N-FATTY-ACYL-AMINO ACID SYNTHASE/HYDROLASE PM20D1"/>
    <property type="match status" value="1"/>
</dbReference>
<evidence type="ECO:0000256" key="3">
    <source>
        <dbReference type="ARBA" id="ARBA00022723"/>
    </source>
</evidence>
<keyword evidence="3" id="KW-0479">Metal-binding</keyword>
<evidence type="ECO:0000256" key="5">
    <source>
        <dbReference type="ARBA" id="ARBA00022833"/>
    </source>
</evidence>
<dbReference type="STRING" id="670483.S7RPM2"/>
<dbReference type="EMBL" id="KB469300">
    <property type="protein sequence ID" value="EPQ56485.1"/>
    <property type="molecule type" value="Genomic_DNA"/>
</dbReference>
<sequence length="482" mass="52019">MLLVLLGLASAFWYLLFRINLNLLGGGDLTENGIPACPQVDAIHPVKHSILHSQLEVLYGWEGFKLSVYSRLGRAIQIPTESYDDLKPVGQDQRWDIFGTLHEYLETAFPLVCCPRRSFNGKSVGAPAIFWPIRRFELFGFARECSRIPDIGKWIWGRGSVDDKADLITQLVTVDALLKHGFSPSRTIVLAYGIDEEASGQEGAGKLAGYLEQAYGKDGFAILIDEGGGFKNLGGGDVIMAAPDISEKGYLDIGIQVNTKGGHSSIPPAHTSIGMLSSMIVHLESHAHSPQLRRSGTPFSLAQCLAAYDPSFPPELRRLAAEALSDDRALEQFKEGLVSLFPVWEATLKTTQAVDLVSGGVKVNALPESAEAVVNHRIAEHSSVRELQEHITTLLSPIAETHNLTVKAFGEEVSAGETAAGELVLSDAFYNALEVSPVTPFFGSAPARLLSGTIKATIESSTRYNANHVVVAPSFANGNTGN</sequence>
<organism evidence="6 7">
    <name type="scientific">Gloeophyllum trabeum (strain ATCC 11539 / FP-39264 / Madison 617)</name>
    <name type="common">Brown rot fungus</name>
    <dbReference type="NCBI Taxonomy" id="670483"/>
    <lineage>
        <taxon>Eukaryota</taxon>
        <taxon>Fungi</taxon>
        <taxon>Dikarya</taxon>
        <taxon>Basidiomycota</taxon>
        <taxon>Agaricomycotina</taxon>
        <taxon>Agaricomycetes</taxon>
        <taxon>Gloeophyllales</taxon>
        <taxon>Gloeophyllaceae</taxon>
        <taxon>Gloeophyllum</taxon>
    </lineage>
</organism>
<keyword evidence="2" id="KW-0645">Protease</keyword>
<dbReference type="InterPro" id="IPR047177">
    <property type="entry name" value="Pept_M20A"/>
</dbReference>
<dbReference type="GO" id="GO:0000328">
    <property type="term" value="C:fungal-type vacuole lumen"/>
    <property type="evidence" value="ECO:0007669"/>
    <property type="project" value="TreeGrafter"/>
</dbReference>
<name>S7RPM2_GLOTA</name>
<dbReference type="Pfam" id="PF01546">
    <property type="entry name" value="Peptidase_M20"/>
    <property type="match status" value="1"/>
</dbReference>
<dbReference type="eggNOG" id="KOG2275">
    <property type="taxonomic scope" value="Eukaryota"/>
</dbReference>
<keyword evidence="5" id="KW-0862">Zinc</keyword>
<dbReference type="Gene3D" id="3.30.70.360">
    <property type="match status" value="1"/>
</dbReference>
<evidence type="ECO:0000313" key="7">
    <source>
        <dbReference type="Proteomes" id="UP000030669"/>
    </source>
</evidence>
<dbReference type="GO" id="GO:0051603">
    <property type="term" value="P:proteolysis involved in protein catabolic process"/>
    <property type="evidence" value="ECO:0007669"/>
    <property type="project" value="TreeGrafter"/>
</dbReference>
<dbReference type="OrthoDB" id="3064516at2759"/>
<dbReference type="OMA" id="TIDQWTF"/>
<dbReference type="Gene3D" id="3.40.630.10">
    <property type="entry name" value="Zn peptidases"/>
    <property type="match status" value="1"/>
</dbReference>
<dbReference type="HOGENOM" id="CLU_021802_11_0_1"/>
<dbReference type="Proteomes" id="UP000030669">
    <property type="component" value="Unassembled WGS sequence"/>
</dbReference>
<dbReference type="KEGG" id="gtr:GLOTRDRAFT_120953"/>
<keyword evidence="4" id="KW-0378">Hydrolase</keyword>
<keyword evidence="7" id="KW-1185">Reference proteome</keyword>
<evidence type="ECO:0000313" key="6">
    <source>
        <dbReference type="EMBL" id="EPQ56485.1"/>
    </source>
</evidence>
<dbReference type="GO" id="GO:0004180">
    <property type="term" value="F:carboxypeptidase activity"/>
    <property type="evidence" value="ECO:0007669"/>
    <property type="project" value="TreeGrafter"/>
</dbReference>
<evidence type="ECO:0000256" key="2">
    <source>
        <dbReference type="ARBA" id="ARBA00022670"/>
    </source>
</evidence>
<dbReference type="RefSeq" id="XP_007865210.1">
    <property type="nucleotide sequence ID" value="XM_007867019.1"/>
</dbReference>
<evidence type="ECO:0000256" key="4">
    <source>
        <dbReference type="ARBA" id="ARBA00022801"/>
    </source>
</evidence>
<dbReference type="GeneID" id="19300693"/>
<comment type="similarity">
    <text evidence="1">Belongs to the peptidase M20A family.</text>
</comment>
<gene>
    <name evidence="6" type="ORF">GLOTRDRAFT_120953</name>
</gene>
<dbReference type="PANTHER" id="PTHR45962:SF1">
    <property type="entry name" value="N-FATTY-ACYL-AMINO ACID SYNTHASE_HYDROLASE PM20D1"/>
    <property type="match status" value="1"/>
</dbReference>
<protein>
    <submittedName>
        <fullName evidence="6">Uncharacterized protein</fullName>
    </submittedName>
</protein>
<dbReference type="AlphaFoldDB" id="S7RPM2"/>
<dbReference type="InterPro" id="IPR002933">
    <property type="entry name" value="Peptidase_M20"/>
</dbReference>